<dbReference type="SUPFAM" id="SSF111331">
    <property type="entry name" value="NAD kinase/diacylglycerol kinase-like"/>
    <property type="match status" value="1"/>
</dbReference>
<feature type="binding site" evidence="6">
    <location>
        <position position="182"/>
    </location>
    <ligand>
        <name>NAD(+)</name>
        <dbReference type="ChEBI" id="CHEBI:57540"/>
    </ligand>
</feature>
<comment type="similarity">
    <text evidence="6">Belongs to the NAD kinase family.</text>
</comment>
<keyword evidence="8" id="KW-1185">Reference proteome</keyword>
<dbReference type="Pfam" id="PF01513">
    <property type="entry name" value="NAD_kinase"/>
    <property type="match status" value="1"/>
</dbReference>
<dbReference type="GO" id="GO:0046872">
    <property type="term" value="F:metal ion binding"/>
    <property type="evidence" value="ECO:0007669"/>
    <property type="project" value="UniProtKB-UniRule"/>
</dbReference>
<feature type="binding site" evidence="6">
    <location>
        <position position="190"/>
    </location>
    <ligand>
        <name>NAD(+)</name>
        <dbReference type="ChEBI" id="CHEBI:57540"/>
    </ligand>
</feature>
<dbReference type="Gene3D" id="2.60.200.30">
    <property type="entry name" value="Probable inorganic polyphosphate/atp-NAD kinase, domain 2"/>
    <property type="match status" value="1"/>
</dbReference>
<dbReference type="Proteomes" id="UP000318017">
    <property type="component" value="Chromosome"/>
</dbReference>
<proteinExistence type="inferred from homology"/>
<dbReference type="InterPro" id="IPR017438">
    <property type="entry name" value="ATP-NAD_kinase_N"/>
</dbReference>
<dbReference type="GO" id="GO:0006741">
    <property type="term" value="P:NADP+ biosynthetic process"/>
    <property type="evidence" value="ECO:0007669"/>
    <property type="project" value="UniProtKB-UniRule"/>
</dbReference>
<keyword evidence="6" id="KW-0547">Nucleotide-binding</keyword>
<dbReference type="Pfam" id="PF20143">
    <property type="entry name" value="NAD_kinase_C"/>
    <property type="match status" value="1"/>
</dbReference>
<keyword evidence="4 6" id="KW-0520">NAD</keyword>
<comment type="subcellular location">
    <subcellularLocation>
        <location evidence="6">Cytoplasm</location>
    </subcellularLocation>
</comment>
<keyword evidence="6" id="KW-0963">Cytoplasm</keyword>
<dbReference type="GO" id="GO:0051287">
    <property type="term" value="F:NAD binding"/>
    <property type="evidence" value="ECO:0007669"/>
    <property type="project" value="UniProtKB-ARBA"/>
</dbReference>
<dbReference type="RefSeq" id="WP_145084197.1">
    <property type="nucleotide sequence ID" value="NZ_CP036298.1"/>
</dbReference>
<evidence type="ECO:0000313" key="8">
    <source>
        <dbReference type="Proteomes" id="UP000318017"/>
    </source>
</evidence>
<gene>
    <name evidence="7" type="primary">ppnK</name>
    <name evidence="6" type="synonym">nadK</name>
    <name evidence="7" type="ORF">Q31a_55780</name>
</gene>
<dbReference type="HAMAP" id="MF_00361">
    <property type="entry name" value="NAD_kinase"/>
    <property type="match status" value="1"/>
</dbReference>
<feature type="binding site" evidence="6">
    <location>
        <begin position="152"/>
        <end position="153"/>
    </location>
    <ligand>
        <name>NAD(+)</name>
        <dbReference type="ChEBI" id="CHEBI:57540"/>
    </ligand>
</feature>
<dbReference type="GO" id="GO:0003951">
    <property type="term" value="F:NAD+ kinase activity"/>
    <property type="evidence" value="ECO:0007669"/>
    <property type="project" value="UniProtKB-UniRule"/>
</dbReference>
<comment type="caution">
    <text evidence="6">Lacks conserved residue(s) required for the propagation of feature annotation.</text>
</comment>
<dbReference type="InterPro" id="IPR017437">
    <property type="entry name" value="ATP-NAD_kinase_PpnK-typ_C"/>
</dbReference>
<dbReference type="EMBL" id="CP036298">
    <property type="protein sequence ID" value="QDV27190.1"/>
    <property type="molecule type" value="Genomic_DNA"/>
</dbReference>
<keyword evidence="3 6" id="KW-0521">NADP</keyword>
<evidence type="ECO:0000256" key="1">
    <source>
        <dbReference type="ARBA" id="ARBA00022679"/>
    </source>
</evidence>
<comment type="catalytic activity">
    <reaction evidence="5 6">
        <text>NAD(+) + ATP = ADP + NADP(+) + H(+)</text>
        <dbReference type="Rhea" id="RHEA:18629"/>
        <dbReference type="ChEBI" id="CHEBI:15378"/>
        <dbReference type="ChEBI" id="CHEBI:30616"/>
        <dbReference type="ChEBI" id="CHEBI:57540"/>
        <dbReference type="ChEBI" id="CHEBI:58349"/>
        <dbReference type="ChEBI" id="CHEBI:456216"/>
        <dbReference type="EC" id="2.7.1.23"/>
    </reaction>
</comment>
<feature type="binding site" evidence="6">
    <location>
        <begin position="70"/>
        <end position="71"/>
    </location>
    <ligand>
        <name>NAD(+)</name>
        <dbReference type="ChEBI" id="CHEBI:57540"/>
    </ligand>
</feature>
<dbReference type="AlphaFoldDB" id="A0A518GF58"/>
<accession>A0A518GF58</accession>
<dbReference type="GO" id="GO:0005737">
    <property type="term" value="C:cytoplasm"/>
    <property type="evidence" value="ECO:0007669"/>
    <property type="project" value="UniProtKB-SubCell"/>
</dbReference>
<feature type="binding site" evidence="6">
    <location>
        <begin position="193"/>
        <end position="198"/>
    </location>
    <ligand>
        <name>NAD(+)</name>
        <dbReference type="ChEBI" id="CHEBI:57540"/>
    </ligand>
</feature>
<dbReference type="InterPro" id="IPR002504">
    <property type="entry name" value="NADK"/>
</dbReference>
<dbReference type="PANTHER" id="PTHR20275:SF0">
    <property type="entry name" value="NAD KINASE"/>
    <property type="match status" value="1"/>
</dbReference>
<evidence type="ECO:0000256" key="4">
    <source>
        <dbReference type="ARBA" id="ARBA00023027"/>
    </source>
</evidence>
<organism evidence="7 8">
    <name type="scientific">Aureliella helgolandensis</name>
    <dbReference type="NCBI Taxonomy" id="2527968"/>
    <lineage>
        <taxon>Bacteria</taxon>
        <taxon>Pseudomonadati</taxon>
        <taxon>Planctomycetota</taxon>
        <taxon>Planctomycetia</taxon>
        <taxon>Pirellulales</taxon>
        <taxon>Pirellulaceae</taxon>
        <taxon>Aureliella</taxon>
    </lineage>
</organism>
<evidence type="ECO:0000313" key="7">
    <source>
        <dbReference type="EMBL" id="QDV27190.1"/>
    </source>
</evidence>
<dbReference type="EC" id="2.7.1.23" evidence="6"/>
<keyword evidence="2 6" id="KW-0418">Kinase</keyword>
<dbReference type="InterPro" id="IPR016064">
    <property type="entry name" value="NAD/diacylglycerol_kinase_sf"/>
</dbReference>
<dbReference type="Gene3D" id="3.40.50.10330">
    <property type="entry name" value="Probable inorganic polyphosphate/atp-NAD kinase, domain 1"/>
    <property type="match status" value="1"/>
</dbReference>
<comment type="function">
    <text evidence="6">Involved in the regulation of the intracellular balance of NAD and NADP, and is a key enzyme in the biosynthesis of NADP. Catalyzes specifically the phosphorylation on 2'-hydroxyl of the adenosine moiety of NAD to yield NADP.</text>
</comment>
<dbReference type="KEGG" id="ahel:Q31a_55780"/>
<comment type="cofactor">
    <cofactor evidence="6">
        <name>a divalent metal cation</name>
        <dbReference type="ChEBI" id="CHEBI:60240"/>
    </cofactor>
</comment>
<protein>
    <recommendedName>
        <fullName evidence="6">NAD kinase</fullName>
        <ecNumber evidence="6">2.7.1.23</ecNumber>
    </recommendedName>
    <alternativeName>
        <fullName evidence="6">ATP-dependent NAD kinase</fullName>
    </alternativeName>
</protein>
<sequence length="301" mass="32666">MTTQYPWNSAAGAKPRVVVLASVNRARVRTELGRIERILAKSADIVAIDEDESFDFQKEKADLAVVLGGDGSILSAARRMCLQQIPVIGVNLGRLGFLAALGENELEAIWPEVCMGCYPIDEHAMLQCTIVRGWGASSESGVSESGYQLALNEASIMGGPPFSMLQIDLYVDDELASTYSCDGLIISTPVGSTAHNLSAGGPILHRRLEAVVISPISPHTLTMRPVVDRADRKFEMVIRQGHESVAAVFDGRVLGPLREGDCYRITRAPVSFQMISVPGKGEYKTLRDKLGWGGNPRVNKR</sequence>
<name>A0A518GF58_9BACT</name>
<reference evidence="7 8" key="1">
    <citation type="submission" date="2019-02" db="EMBL/GenBank/DDBJ databases">
        <title>Deep-cultivation of Planctomycetes and their phenomic and genomic characterization uncovers novel biology.</title>
        <authorList>
            <person name="Wiegand S."/>
            <person name="Jogler M."/>
            <person name="Boedeker C."/>
            <person name="Pinto D."/>
            <person name="Vollmers J."/>
            <person name="Rivas-Marin E."/>
            <person name="Kohn T."/>
            <person name="Peeters S.H."/>
            <person name="Heuer A."/>
            <person name="Rast P."/>
            <person name="Oberbeckmann S."/>
            <person name="Bunk B."/>
            <person name="Jeske O."/>
            <person name="Meyerdierks A."/>
            <person name="Storesund J.E."/>
            <person name="Kallscheuer N."/>
            <person name="Luecker S."/>
            <person name="Lage O.M."/>
            <person name="Pohl T."/>
            <person name="Merkel B.J."/>
            <person name="Hornburger P."/>
            <person name="Mueller R.-W."/>
            <person name="Bruemmer F."/>
            <person name="Labrenz M."/>
            <person name="Spormann A.M."/>
            <person name="Op den Camp H."/>
            <person name="Overmann J."/>
            <person name="Amann R."/>
            <person name="Jetten M.S.M."/>
            <person name="Mascher T."/>
            <person name="Medema M.H."/>
            <person name="Devos D.P."/>
            <person name="Kaster A.-K."/>
            <person name="Ovreas L."/>
            <person name="Rohde M."/>
            <person name="Galperin M.Y."/>
            <person name="Jogler C."/>
        </authorList>
    </citation>
    <scope>NUCLEOTIDE SEQUENCE [LARGE SCALE GENOMIC DNA]</scope>
    <source>
        <strain evidence="7 8">Q31a</strain>
    </source>
</reference>
<evidence type="ECO:0000256" key="6">
    <source>
        <dbReference type="HAMAP-Rule" id="MF_00361"/>
    </source>
</evidence>
<evidence type="ECO:0000256" key="2">
    <source>
        <dbReference type="ARBA" id="ARBA00022777"/>
    </source>
</evidence>
<evidence type="ECO:0000256" key="5">
    <source>
        <dbReference type="ARBA" id="ARBA00047925"/>
    </source>
</evidence>
<feature type="active site" description="Proton acceptor" evidence="6">
    <location>
        <position position="70"/>
    </location>
</feature>
<keyword evidence="6" id="KW-0067">ATP-binding</keyword>
<keyword evidence="1 6" id="KW-0808">Transferase</keyword>
<dbReference type="GO" id="GO:0019674">
    <property type="term" value="P:NAD+ metabolic process"/>
    <property type="evidence" value="ECO:0007669"/>
    <property type="project" value="InterPro"/>
</dbReference>
<evidence type="ECO:0000256" key="3">
    <source>
        <dbReference type="ARBA" id="ARBA00022857"/>
    </source>
</evidence>
<dbReference type="GO" id="GO:0005524">
    <property type="term" value="F:ATP binding"/>
    <property type="evidence" value="ECO:0007669"/>
    <property type="project" value="UniProtKB-KW"/>
</dbReference>
<dbReference type="PANTHER" id="PTHR20275">
    <property type="entry name" value="NAD KINASE"/>
    <property type="match status" value="1"/>
</dbReference>
<dbReference type="OrthoDB" id="9774737at2"/>